<dbReference type="PANTHER" id="PTHR16151:SF2">
    <property type="entry name" value="HAUS AUGMIN-LIKE COMPLEX SUBUNIT 6"/>
    <property type="match status" value="1"/>
</dbReference>
<sequence length="660" mass="74082">MDRTIIAPWKAEEKDLSEKLHQKLRGLALMHSMNDEMKKLLSWDMFLKPNQPAFFQVMHYLFRILDPAEFKRRFFWPITDKKAEGIFRATTVDYLKHLNAKHNLNWTNIKSYLVVMPGGMKFINFMLDLVGFVINEQIKQREKALAADFDISQFRDWSAERMEIANKIRKDYVSAYIEELDENTAKLRECTQKIKEKFSEISLATGVDEALLLDDKFLIAFEASNRQKCEELITLQAARIAQLETPLNVLKDNIDEFQAKQSIQKLNKEAANNALRGIQKLCGNISPSVTANVNSMMSAFNSISETIAEQLDANDHCNESNEFVATGLETLRTELQQIEQQVSDVQKSFNARDKEQSSIINGNASEASSSLGIVPTTPLRHLDPHIHSGTSGHPLLMKFVSTPPIKTDMVSGVRSAHVRLPLQDDFNANQLETTCNNLLVAAVPRSARKVKTEHASELNNTTNRSKIMDPMQLLRTINKNSNIANTTANLSSLGSKWKAMQATFNFDEAPSTMPTSPKPTVATDQSAFTPLNCNERTRIERVPQAATADTSNNNSNSLYAIKSVALMKVLDASLNVQNLTTSPSGRLDALVPGPMAEQQSIPRLQLNDQTINDSQQTQATKEDIDENQLNTLPPKFNLDFSGENDDLLNMSDNVLKDISF</sequence>
<dbReference type="Pfam" id="PF14661">
    <property type="entry name" value="HAUS6_N"/>
    <property type="match status" value="1"/>
</dbReference>
<dbReference type="GO" id="GO:0070652">
    <property type="term" value="C:HAUS complex"/>
    <property type="evidence" value="ECO:0007669"/>
    <property type="project" value="InterPro"/>
</dbReference>
<feature type="domain" description="HAUS augmin-like complex subunit 6 N-terminal" evidence="1">
    <location>
        <begin position="21"/>
        <end position="261"/>
    </location>
</feature>
<accession>A0A6J1LYK6</accession>
<dbReference type="KEGG" id="dhe:111598251"/>
<dbReference type="OrthoDB" id="5575722at2759"/>
<gene>
    <name evidence="3" type="primary">LOC111598251</name>
</gene>
<evidence type="ECO:0000313" key="3">
    <source>
        <dbReference type="RefSeq" id="XP_023169183.2"/>
    </source>
</evidence>
<proteinExistence type="predicted"/>
<protein>
    <submittedName>
        <fullName evidence="3">Augmin complex subunit dgt6</fullName>
    </submittedName>
</protein>
<dbReference type="InterPro" id="IPR028163">
    <property type="entry name" value="HAUS_6_N"/>
</dbReference>
<dbReference type="InterPro" id="IPR026797">
    <property type="entry name" value="HAUS_6"/>
</dbReference>
<evidence type="ECO:0000313" key="2">
    <source>
        <dbReference type="Proteomes" id="UP000504633"/>
    </source>
</evidence>
<dbReference type="GeneID" id="111598251"/>
<dbReference type="GO" id="GO:0008017">
    <property type="term" value="F:microtubule binding"/>
    <property type="evidence" value="ECO:0007669"/>
    <property type="project" value="TreeGrafter"/>
</dbReference>
<dbReference type="CTD" id="43441"/>
<evidence type="ECO:0000259" key="1">
    <source>
        <dbReference type="Pfam" id="PF14661"/>
    </source>
</evidence>
<keyword evidence="2" id="KW-1185">Reference proteome</keyword>
<dbReference type="RefSeq" id="XP_023169183.2">
    <property type="nucleotide sequence ID" value="XM_023313415.2"/>
</dbReference>
<name>A0A6J1LYK6_DROHY</name>
<dbReference type="GO" id="GO:0051225">
    <property type="term" value="P:spindle assembly"/>
    <property type="evidence" value="ECO:0007669"/>
    <property type="project" value="InterPro"/>
</dbReference>
<dbReference type="Proteomes" id="UP000504633">
    <property type="component" value="Unplaced"/>
</dbReference>
<dbReference type="PANTHER" id="PTHR16151">
    <property type="entry name" value="HAUS AUGMIN-LIKE COMPLEX SUBUNIT 6"/>
    <property type="match status" value="1"/>
</dbReference>
<reference evidence="3" key="1">
    <citation type="submission" date="2025-08" db="UniProtKB">
        <authorList>
            <consortium name="RefSeq"/>
        </authorList>
    </citation>
    <scope>IDENTIFICATION</scope>
    <source>
        <strain evidence="3">15085-1641.00</strain>
        <tissue evidence="3">Whole body</tissue>
    </source>
</reference>
<dbReference type="OMA" id="KINDPMQ"/>
<organism evidence="2 3">
    <name type="scientific">Drosophila hydei</name>
    <name type="common">Fruit fly</name>
    <dbReference type="NCBI Taxonomy" id="7224"/>
    <lineage>
        <taxon>Eukaryota</taxon>
        <taxon>Metazoa</taxon>
        <taxon>Ecdysozoa</taxon>
        <taxon>Arthropoda</taxon>
        <taxon>Hexapoda</taxon>
        <taxon>Insecta</taxon>
        <taxon>Pterygota</taxon>
        <taxon>Neoptera</taxon>
        <taxon>Endopterygota</taxon>
        <taxon>Diptera</taxon>
        <taxon>Brachycera</taxon>
        <taxon>Muscomorpha</taxon>
        <taxon>Ephydroidea</taxon>
        <taxon>Drosophilidae</taxon>
        <taxon>Drosophila</taxon>
    </lineage>
</organism>
<dbReference type="GO" id="GO:1990498">
    <property type="term" value="C:mitotic spindle microtubule"/>
    <property type="evidence" value="ECO:0007669"/>
    <property type="project" value="TreeGrafter"/>
</dbReference>
<dbReference type="AlphaFoldDB" id="A0A6J1LYK6"/>